<evidence type="ECO:0000313" key="9">
    <source>
        <dbReference type="Proteomes" id="UP000187203"/>
    </source>
</evidence>
<dbReference type="OrthoDB" id="10029550at2759"/>
<evidence type="ECO:0000256" key="2">
    <source>
        <dbReference type="ARBA" id="ARBA00022692"/>
    </source>
</evidence>
<dbReference type="CDD" id="cd06561">
    <property type="entry name" value="AlkD_like"/>
    <property type="match status" value="1"/>
</dbReference>
<feature type="transmembrane region" description="Helical" evidence="5">
    <location>
        <begin position="592"/>
        <end position="611"/>
    </location>
</feature>
<dbReference type="Pfam" id="PF08713">
    <property type="entry name" value="DNA_alkylation"/>
    <property type="match status" value="1"/>
</dbReference>
<dbReference type="EMBL" id="AWUE01024724">
    <property type="protein sequence ID" value="OMO49961.1"/>
    <property type="molecule type" value="Genomic_DNA"/>
</dbReference>
<feature type="transmembrane region" description="Helical" evidence="5">
    <location>
        <begin position="54"/>
        <end position="71"/>
    </location>
</feature>
<accession>A0A1R3FVU0</accession>
<evidence type="ECO:0000256" key="1">
    <source>
        <dbReference type="ARBA" id="ARBA00004141"/>
    </source>
</evidence>
<dbReference type="PANTHER" id="PTHR37958:SF1">
    <property type="entry name" value="SODIUM-POTASSIUM_PROTON ANTIPORTER CHAA"/>
    <property type="match status" value="1"/>
</dbReference>
<dbReference type="InterPro" id="IPR004837">
    <property type="entry name" value="NaCa_Exmemb"/>
</dbReference>
<feature type="transmembrane region" description="Helical" evidence="5">
    <location>
        <begin position="83"/>
        <end position="103"/>
    </location>
</feature>
<dbReference type="InterPro" id="IPR052946">
    <property type="entry name" value="Alkaline_pH_Ca-Antiporter"/>
</dbReference>
<feature type="transmembrane region" description="Helical" evidence="5">
    <location>
        <begin position="459"/>
        <end position="479"/>
    </location>
</feature>
<name>A0A1R3FVU0_9ROSI</name>
<dbReference type="Gene3D" id="6.10.140.1330">
    <property type="match status" value="1"/>
</dbReference>
<dbReference type="Pfam" id="PF01699">
    <property type="entry name" value="Na_Ca_ex"/>
    <property type="match status" value="1"/>
</dbReference>
<feature type="transmembrane region" description="Helical" evidence="5">
    <location>
        <begin position="526"/>
        <end position="548"/>
    </location>
</feature>
<reference evidence="9" key="1">
    <citation type="submission" date="2013-09" db="EMBL/GenBank/DDBJ databases">
        <title>Corchorus olitorius genome sequencing.</title>
        <authorList>
            <person name="Alam M."/>
            <person name="Haque M.S."/>
            <person name="Islam M.S."/>
            <person name="Emdad E.M."/>
            <person name="Islam M.M."/>
            <person name="Ahmed B."/>
            <person name="Halim A."/>
            <person name="Hossen Q.M.M."/>
            <person name="Hossain M.Z."/>
            <person name="Ahmed R."/>
            <person name="Khan M.M."/>
            <person name="Islam R."/>
            <person name="Rashid M.M."/>
            <person name="Khan S.A."/>
            <person name="Rahman M.S."/>
            <person name="Alam M."/>
            <person name="Yahiya A.S."/>
            <person name="Khan M.S."/>
            <person name="Azam M.S."/>
            <person name="Haque T."/>
            <person name="Lashkar M.Z.H."/>
            <person name="Akhand A.I."/>
            <person name="Morshed G."/>
            <person name="Roy S."/>
            <person name="Uddin K.S."/>
            <person name="Rabeya T."/>
            <person name="Hossain A.S."/>
            <person name="Chowdhury A."/>
            <person name="Snigdha A.R."/>
            <person name="Mortoza M.S."/>
            <person name="Matin S.A."/>
            <person name="Hoque S.M.E."/>
            <person name="Islam M.K."/>
            <person name="Roy D.K."/>
            <person name="Haider R."/>
            <person name="Moosa M.M."/>
            <person name="Elias S.M."/>
            <person name="Hasan A.M."/>
            <person name="Jahan S."/>
            <person name="Shafiuddin M."/>
            <person name="Mahmood N."/>
            <person name="Shommy N.S."/>
        </authorList>
    </citation>
    <scope>NUCLEOTIDE SEQUENCE [LARGE SCALE GENOMIC DNA]</scope>
    <source>
        <strain evidence="9">cv. O-4</strain>
    </source>
</reference>
<comment type="caution">
    <text evidence="8">The sequence shown here is derived from an EMBL/GenBank/DDBJ whole genome shotgun (WGS) entry which is preliminary data.</text>
</comment>
<keyword evidence="9" id="KW-1185">Reference proteome</keyword>
<protein>
    <submittedName>
        <fullName evidence="8">Cation/H+ exchanger</fullName>
    </submittedName>
</protein>
<feature type="transmembrane region" description="Helical" evidence="5">
    <location>
        <begin position="631"/>
        <end position="656"/>
    </location>
</feature>
<feature type="transmembrane region" description="Helical" evidence="5">
    <location>
        <begin position="239"/>
        <end position="259"/>
    </location>
</feature>
<evidence type="ECO:0000256" key="3">
    <source>
        <dbReference type="ARBA" id="ARBA00022989"/>
    </source>
</evidence>
<evidence type="ECO:0000256" key="5">
    <source>
        <dbReference type="SAM" id="Phobius"/>
    </source>
</evidence>
<dbReference type="GO" id="GO:0015386">
    <property type="term" value="F:potassium:proton antiporter activity"/>
    <property type="evidence" value="ECO:0007669"/>
    <property type="project" value="TreeGrafter"/>
</dbReference>
<feature type="transmembrane region" description="Helical" evidence="5">
    <location>
        <begin position="138"/>
        <end position="156"/>
    </location>
</feature>
<dbReference type="InterPro" id="IPR006153">
    <property type="entry name" value="Cation/H_exchanger_TM"/>
</dbReference>
<organism evidence="8 9">
    <name type="scientific">Corchorus olitorius</name>
    <dbReference type="NCBI Taxonomy" id="93759"/>
    <lineage>
        <taxon>Eukaryota</taxon>
        <taxon>Viridiplantae</taxon>
        <taxon>Streptophyta</taxon>
        <taxon>Embryophyta</taxon>
        <taxon>Tracheophyta</taxon>
        <taxon>Spermatophyta</taxon>
        <taxon>Magnoliopsida</taxon>
        <taxon>eudicotyledons</taxon>
        <taxon>Gunneridae</taxon>
        <taxon>Pentapetalae</taxon>
        <taxon>rosids</taxon>
        <taxon>malvids</taxon>
        <taxon>Malvales</taxon>
        <taxon>Malvaceae</taxon>
        <taxon>Grewioideae</taxon>
        <taxon>Apeibeae</taxon>
        <taxon>Corchorus</taxon>
    </lineage>
</organism>
<evidence type="ECO:0000256" key="4">
    <source>
        <dbReference type="ARBA" id="ARBA00023136"/>
    </source>
</evidence>
<dbReference type="GO" id="GO:0015385">
    <property type="term" value="F:sodium:proton antiporter activity"/>
    <property type="evidence" value="ECO:0007669"/>
    <property type="project" value="TreeGrafter"/>
</dbReference>
<feature type="transmembrane region" description="Helical" evidence="5">
    <location>
        <begin position="12"/>
        <end position="33"/>
    </location>
</feature>
<keyword evidence="3 5" id="KW-1133">Transmembrane helix</keyword>
<keyword evidence="4 5" id="KW-0472">Membrane</keyword>
<evidence type="ECO:0000259" key="6">
    <source>
        <dbReference type="Pfam" id="PF00999"/>
    </source>
</evidence>
<keyword evidence="2 5" id="KW-0812">Transmembrane</keyword>
<feature type="transmembrane region" description="Helical" evidence="5">
    <location>
        <begin position="177"/>
        <end position="194"/>
    </location>
</feature>
<dbReference type="PANTHER" id="PTHR37958">
    <property type="entry name" value="SODIUM-POTASSIUM/PROTON ANTIPORTER CHAA"/>
    <property type="match status" value="1"/>
</dbReference>
<dbReference type="SUPFAM" id="SSF48371">
    <property type="entry name" value="ARM repeat"/>
    <property type="match status" value="1"/>
</dbReference>
<dbReference type="Pfam" id="PF00999">
    <property type="entry name" value="Na_H_Exchanger"/>
    <property type="match status" value="1"/>
</dbReference>
<feature type="transmembrane region" description="Helical" evidence="5">
    <location>
        <begin position="115"/>
        <end position="132"/>
    </location>
</feature>
<dbReference type="AlphaFoldDB" id="A0A1R3FVU0"/>
<feature type="transmembrane region" description="Helical" evidence="5">
    <location>
        <begin position="560"/>
        <end position="580"/>
    </location>
</feature>
<sequence length="705" mass="78091">MFYLLPLVGLQMPFIYCLVFGALISPADPVAVLSVLKQANVSKSLETKVAGESLFNDGMAVVVFTVVLQLAVGKEVDLGIENIGLLLMKEAGGGLLLGVLLGWVTSRLMREVDDYIISVLVTLSVVMGGYLIARQMHISGPLTMVAAGLFMGNFNVKFKMKSITQDYLIKFWELIDEILNAVLFLFIGFELLMIKDLKHFMIPGLVAIIVVLIARFISIWGPTKFMSLRTRFSPQTVKVLVWGGIRGGVSIALAMSIPKSEYSEIILSITYCVVVFSIIVQGLTIAKVANPKKIESEEKEQENKAVKKEIIEFYLSHLKYVNNWDLVDSSCYKILGRYAFENQQEELLRKLAVSEEMWHKRIAVVGTMHYVKKGAYELTKEFVTLNLKHPHDLMHKANGWLLREIGQKSEQELLSYLNQYYREMPRTCLRYAIEKLDEDVRQDYLKVGYYFSGLLGQGALYDAIGGILLIGAVLSAVHHAEVVAHKVGEPFGTIILALCITIIEVALIISLMVAGGDQAITLARDTVFAAVMLILNGILGICILVGGVKYYEQFFARTSATTYLVSIVSILVLTLVLPNFTSSVNGPFYNNAQLTFVSVACLVIYGVFLMVQTVRHRSYFIIPDEHPEEHYIPSLAKTLVSFVFLVICLAIVVMMAKGLSSSIESMVQSLGAPKSLVGSHYCGCVLLPEGVAAIRAAKVIRFSQV</sequence>
<feature type="transmembrane region" description="Helical" evidence="5">
    <location>
        <begin position="491"/>
        <end position="514"/>
    </location>
</feature>
<evidence type="ECO:0000259" key="7">
    <source>
        <dbReference type="Pfam" id="PF01699"/>
    </source>
</evidence>
<dbReference type="Proteomes" id="UP000187203">
    <property type="component" value="Unassembled WGS sequence"/>
</dbReference>
<dbReference type="GO" id="GO:0005886">
    <property type="term" value="C:plasma membrane"/>
    <property type="evidence" value="ECO:0007669"/>
    <property type="project" value="TreeGrafter"/>
</dbReference>
<feature type="domain" description="Cation/H+ exchanger transmembrane" evidence="6">
    <location>
        <begin position="4"/>
        <end position="288"/>
    </location>
</feature>
<proteinExistence type="predicted"/>
<dbReference type="STRING" id="93759.A0A1R3FVU0"/>
<feature type="transmembrane region" description="Helical" evidence="5">
    <location>
        <begin position="200"/>
        <end position="218"/>
    </location>
</feature>
<dbReference type="InterPro" id="IPR014825">
    <property type="entry name" value="DNA_alkylation"/>
</dbReference>
<dbReference type="Gene3D" id="1.25.10.90">
    <property type="match status" value="1"/>
</dbReference>
<feature type="domain" description="Sodium/calcium exchanger membrane region" evidence="7">
    <location>
        <begin position="463"/>
        <end position="613"/>
    </location>
</feature>
<gene>
    <name evidence="8" type="ORF">COLO4_38274</name>
</gene>
<feature type="transmembrane region" description="Helical" evidence="5">
    <location>
        <begin position="265"/>
        <end position="286"/>
    </location>
</feature>
<comment type="subcellular location">
    <subcellularLocation>
        <location evidence="1">Membrane</location>
        <topology evidence="1">Multi-pass membrane protein</topology>
    </subcellularLocation>
</comment>
<evidence type="ECO:0000313" key="8">
    <source>
        <dbReference type="EMBL" id="OMO49961.1"/>
    </source>
</evidence>
<dbReference type="InterPro" id="IPR016024">
    <property type="entry name" value="ARM-type_fold"/>
</dbReference>